<dbReference type="Gene3D" id="3.40.1030.10">
    <property type="entry name" value="Nucleoside phosphorylase/phosphoribosyltransferase catalytic domain"/>
    <property type="match status" value="1"/>
</dbReference>
<dbReference type="PANTHER" id="PTHR43285">
    <property type="entry name" value="ANTHRANILATE PHOSPHORIBOSYLTRANSFERASE"/>
    <property type="match status" value="1"/>
</dbReference>
<accession>A0A0F9DSE4</accession>
<feature type="domain" description="Disease resistance R13L4/SHOC-2-like LRR" evidence="7">
    <location>
        <begin position="334"/>
        <end position="416"/>
    </location>
</feature>
<evidence type="ECO:0000259" key="6">
    <source>
        <dbReference type="Pfam" id="PF02885"/>
    </source>
</evidence>
<dbReference type="Pfam" id="PF00591">
    <property type="entry name" value="Glycos_transf_3"/>
    <property type="match status" value="1"/>
</dbReference>
<feature type="domain" description="Glycosyl transferase family 3 N-terminal" evidence="6">
    <location>
        <begin position="5"/>
        <end position="64"/>
    </location>
</feature>
<feature type="domain" description="Glycosyl transferase family 3" evidence="5">
    <location>
        <begin position="74"/>
        <end position="238"/>
    </location>
</feature>
<reference evidence="8" key="1">
    <citation type="journal article" date="2015" name="Nature">
        <title>Complex archaea that bridge the gap between prokaryotes and eukaryotes.</title>
        <authorList>
            <person name="Spang A."/>
            <person name="Saw J.H."/>
            <person name="Jorgensen S.L."/>
            <person name="Zaremba-Niedzwiedzka K."/>
            <person name="Martijn J."/>
            <person name="Lind A.E."/>
            <person name="van Eijk R."/>
            <person name="Schleper C."/>
            <person name="Guy L."/>
            <person name="Ettema T.J."/>
        </authorList>
    </citation>
    <scope>NUCLEOTIDE SEQUENCE</scope>
</reference>
<dbReference type="Gene3D" id="1.20.970.10">
    <property type="entry name" value="Transferase, Pyrimidine Nucleoside Phosphorylase, Chain C"/>
    <property type="match status" value="1"/>
</dbReference>
<dbReference type="InterPro" id="IPR036320">
    <property type="entry name" value="Glycosyl_Trfase_fam3_N_dom_sf"/>
</dbReference>
<keyword evidence="4" id="KW-0677">Repeat</keyword>
<dbReference type="NCBIfam" id="TIGR01245">
    <property type="entry name" value="trpD"/>
    <property type="match status" value="1"/>
</dbReference>
<dbReference type="Pfam" id="PF13855">
    <property type="entry name" value="LRR_8"/>
    <property type="match status" value="1"/>
</dbReference>
<evidence type="ECO:0000313" key="8">
    <source>
        <dbReference type="EMBL" id="KKL64679.1"/>
    </source>
</evidence>
<evidence type="ECO:0000256" key="2">
    <source>
        <dbReference type="ARBA" id="ARBA00022676"/>
    </source>
</evidence>
<dbReference type="InterPro" id="IPR017459">
    <property type="entry name" value="Glycosyl_Trfase_fam3_N_dom"/>
</dbReference>
<dbReference type="GO" id="GO:0004048">
    <property type="term" value="F:anthranilate phosphoribosyltransferase activity"/>
    <property type="evidence" value="ECO:0007669"/>
    <property type="project" value="InterPro"/>
</dbReference>
<dbReference type="GO" id="GO:0000162">
    <property type="term" value="P:L-tryptophan biosynthetic process"/>
    <property type="evidence" value="ECO:0007669"/>
    <property type="project" value="InterPro"/>
</dbReference>
<proteinExistence type="inferred from homology"/>
<dbReference type="AlphaFoldDB" id="A0A0F9DSE4"/>
<dbReference type="PRINTS" id="PR00019">
    <property type="entry name" value="LEURICHRPT"/>
</dbReference>
<keyword evidence="1" id="KW-0433">Leucine-rich repeat</keyword>
<dbReference type="SMART" id="SM00364">
    <property type="entry name" value="LRR_BAC"/>
    <property type="match status" value="7"/>
</dbReference>
<evidence type="ECO:0000256" key="4">
    <source>
        <dbReference type="ARBA" id="ARBA00022737"/>
    </source>
</evidence>
<dbReference type="HAMAP" id="MF_00211">
    <property type="entry name" value="TrpD"/>
    <property type="match status" value="1"/>
</dbReference>
<dbReference type="Pfam" id="PF02885">
    <property type="entry name" value="Glycos_trans_3N"/>
    <property type="match status" value="1"/>
</dbReference>
<dbReference type="InterPro" id="IPR055414">
    <property type="entry name" value="LRR_R13L4/SHOC2-like"/>
</dbReference>
<dbReference type="SMART" id="SM00369">
    <property type="entry name" value="LRR_TYP"/>
    <property type="match status" value="7"/>
</dbReference>
<dbReference type="SUPFAM" id="SSF47648">
    <property type="entry name" value="Nucleoside phosphorylase/phosphoribosyltransferase N-terminal domain"/>
    <property type="match status" value="1"/>
</dbReference>
<dbReference type="InterPro" id="IPR000312">
    <property type="entry name" value="Glycosyl_Trfase_fam3"/>
</dbReference>
<dbReference type="InterPro" id="IPR005940">
    <property type="entry name" value="Anthranilate_Pribosyl_Tfrase"/>
</dbReference>
<dbReference type="Gene3D" id="3.80.10.10">
    <property type="entry name" value="Ribonuclease Inhibitor"/>
    <property type="match status" value="2"/>
</dbReference>
<dbReference type="InterPro" id="IPR035902">
    <property type="entry name" value="Nuc_phospho_transferase"/>
</dbReference>
<dbReference type="InterPro" id="IPR001611">
    <property type="entry name" value="Leu-rich_rpt"/>
</dbReference>
<dbReference type="SUPFAM" id="SSF52418">
    <property type="entry name" value="Nucleoside phosphorylase/phosphoribosyltransferase catalytic domain"/>
    <property type="match status" value="1"/>
</dbReference>
<evidence type="ECO:0000256" key="1">
    <source>
        <dbReference type="ARBA" id="ARBA00022614"/>
    </source>
</evidence>
<dbReference type="InterPro" id="IPR032675">
    <property type="entry name" value="LRR_dom_sf"/>
</dbReference>
<dbReference type="PANTHER" id="PTHR43285:SF2">
    <property type="entry name" value="ANTHRANILATE PHOSPHORIBOSYLTRANSFERASE"/>
    <property type="match status" value="1"/>
</dbReference>
<dbReference type="Pfam" id="PF23598">
    <property type="entry name" value="LRR_14"/>
    <property type="match status" value="1"/>
</dbReference>
<protein>
    <recommendedName>
        <fullName evidence="9">Glycosyl transferase family 3 domain-containing protein</fullName>
    </recommendedName>
</protein>
<evidence type="ECO:0008006" key="9">
    <source>
        <dbReference type="Google" id="ProtNLM"/>
    </source>
</evidence>
<sequence>MKLSTAIKSVMQRRDLSSEDMMDVMQKIMTGQATSAQIGGFLVGLQMKGETITEIAAAAKVMRSLVTPVEITGDHIVDTCGTGGDGASTFNVSTASAFVVAAAGAKVAKHGNRSITSSSGSADVLEAAGINLDITPTQVKNCIDNFGVCFMFAQKHHGAMKYASGPRNEMGVRTIFNLLGPLTNPAKAKRQVLGVYDRQWVEPMAHVLKELGSEHVLIVHAEDGLDEIELNALLDLLLENIRESKILKLKQFSLINPNNKGIQSGFMIQNNKVIKIKLVNYGLVTIPESIGFLEKLENLDLSHNRIKTIPESIGLLKNLKKLKLSINQIQNIPETIGNLISLRIIKLDHNQLTKLPDSIKNLNFLEFLSLWSNHLVTLPEGIGDLKSLQVIGLSFNNLITIPDSITKLKLIQTLDLSNNHLTKIPEKIGDLKSLQVLWLNDNYLEALPISILSIKYLKQLYLFSNPCVIHPDTEMRYLLDKLQQNDVNVK</sequence>
<organism evidence="8">
    <name type="scientific">marine sediment metagenome</name>
    <dbReference type="NCBI Taxonomy" id="412755"/>
    <lineage>
        <taxon>unclassified sequences</taxon>
        <taxon>metagenomes</taxon>
        <taxon>ecological metagenomes</taxon>
    </lineage>
</organism>
<name>A0A0F9DSE4_9ZZZZ</name>
<gene>
    <name evidence="8" type="ORF">LCGC14_2162570</name>
</gene>
<evidence type="ECO:0000259" key="7">
    <source>
        <dbReference type="Pfam" id="PF23598"/>
    </source>
</evidence>
<keyword evidence="2" id="KW-0328">Glycosyltransferase</keyword>
<dbReference type="EMBL" id="LAZR01027770">
    <property type="protein sequence ID" value="KKL64679.1"/>
    <property type="molecule type" value="Genomic_DNA"/>
</dbReference>
<comment type="caution">
    <text evidence="8">The sequence shown here is derived from an EMBL/GenBank/DDBJ whole genome shotgun (WGS) entry which is preliminary data.</text>
</comment>
<dbReference type="SUPFAM" id="SSF52058">
    <property type="entry name" value="L domain-like"/>
    <property type="match status" value="1"/>
</dbReference>
<evidence type="ECO:0000259" key="5">
    <source>
        <dbReference type="Pfam" id="PF00591"/>
    </source>
</evidence>
<dbReference type="PROSITE" id="PS51450">
    <property type="entry name" value="LRR"/>
    <property type="match status" value="4"/>
</dbReference>
<dbReference type="GO" id="GO:0005829">
    <property type="term" value="C:cytosol"/>
    <property type="evidence" value="ECO:0007669"/>
    <property type="project" value="TreeGrafter"/>
</dbReference>
<keyword evidence="3" id="KW-0808">Transferase</keyword>
<evidence type="ECO:0000256" key="3">
    <source>
        <dbReference type="ARBA" id="ARBA00022679"/>
    </source>
</evidence>
<dbReference type="InterPro" id="IPR003591">
    <property type="entry name" value="Leu-rich_rpt_typical-subtyp"/>
</dbReference>